<dbReference type="EMBL" id="JANEYF010002166">
    <property type="protein sequence ID" value="KAJ8950603.1"/>
    <property type="molecule type" value="Genomic_DNA"/>
</dbReference>
<keyword evidence="3" id="KW-1185">Reference proteome</keyword>
<feature type="region of interest" description="Disordered" evidence="1">
    <location>
        <begin position="30"/>
        <end position="55"/>
    </location>
</feature>
<protein>
    <submittedName>
        <fullName evidence="2">Uncharacterized protein</fullName>
    </submittedName>
</protein>
<dbReference type="AlphaFoldDB" id="A0AAV8YJ16"/>
<feature type="region of interest" description="Disordered" evidence="1">
    <location>
        <begin position="84"/>
        <end position="118"/>
    </location>
</feature>
<feature type="compositionally biased region" description="Basic residues" evidence="1">
    <location>
        <begin position="109"/>
        <end position="118"/>
    </location>
</feature>
<organism evidence="2 3">
    <name type="scientific">Rhamnusium bicolor</name>
    <dbReference type="NCBI Taxonomy" id="1586634"/>
    <lineage>
        <taxon>Eukaryota</taxon>
        <taxon>Metazoa</taxon>
        <taxon>Ecdysozoa</taxon>
        <taxon>Arthropoda</taxon>
        <taxon>Hexapoda</taxon>
        <taxon>Insecta</taxon>
        <taxon>Pterygota</taxon>
        <taxon>Neoptera</taxon>
        <taxon>Endopterygota</taxon>
        <taxon>Coleoptera</taxon>
        <taxon>Polyphaga</taxon>
        <taxon>Cucujiformia</taxon>
        <taxon>Chrysomeloidea</taxon>
        <taxon>Cerambycidae</taxon>
        <taxon>Lepturinae</taxon>
        <taxon>Rhagiini</taxon>
        <taxon>Rhamnusium</taxon>
    </lineage>
</organism>
<feature type="compositionally biased region" description="Basic and acidic residues" evidence="1">
    <location>
        <begin position="92"/>
        <end position="108"/>
    </location>
</feature>
<evidence type="ECO:0000313" key="3">
    <source>
        <dbReference type="Proteomes" id="UP001162156"/>
    </source>
</evidence>
<evidence type="ECO:0000313" key="2">
    <source>
        <dbReference type="EMBL" id="KAJ8950603.1"/>
    </source>
</evidence>
<name>A0AAV8YJ16_9CUCU</name>
<sequence length="118" mass="13374">MDSWHSEWVIEDSSRQQLFTSVDSTQFNSTYNSQDYTVDSPDFSRDDSVESGGEEIIDKSDTSVLKPTFKSVLQAKKRLQAFSTAKQLRRTGSKDEKTEDGDKSDKTSPKKLRKGKIV</sequence>
<accession>A0AAV8YJ16</accession>
<reference evidence="2" key="1">
    <citation type="journal article" date="2023" name="Insect Mol. Biol.">
        <title>Genome sequencing provides insights into the evolution of gene families encoding plant cell wall-degrading enzymes in longhorned beetles.</title>
        <authorList>
            <person name="Shin N.R."/>
            <person name="Okamura Y."/>
            <person name="Kirsch R."/>
            <person name="Pauchet Y."/>
        </authorList>
    </citation>
    <scope>NUCLEOTIDE SEQUENCE</scope>
    <source>
        <strain evidence="2">RBIC_L_NR</strain>
    </source>
</reference>
<comment type="caution">
    <text evidence="2">The sequence shown here is derived from an EMBL/GenBank/DDBJ whole genome shotgun (WGS) entry which is preliminary data.</text>
</comment>
<gene>
    <name evidence="2" type="ORF">NQ314_007829</name>
</gene>
<evidence type="ECO:0000256" key="1">
    <source>
        <dbReference type="SAM" id="MobiDB-lite"/>
    </source>
</evidence>
<dbReference type="Proteomes" id="UP001162156">
    <property type="component" value="Unassembled WGS sequence"/>
</dbReference>
<proteinExistence type="predicted"/>